<dbReference type="EC" id="2.3.-.-" evidence="2"/>
<organism evidence="2 3">
    <name type="scientific">Corticicoccus populi</name>
    <dbReference type="NCBI Taxonomy" id="1812821"/>
    <lineage>
        <taxon>Bacteria</taxon>
        <taxon>Bacillati</taxon>
        <taxon>Bacillota</taxon>
        <taxon>Bacilli</taxon>
        <taxon>Bacillales</taxon>
        <taxon>Staphylococcaceae</taxon>
        <taxon>Corticicoccus</taxon>
    </lineage>
</organism>
<reference evidence="3" key="1">
    <citation type="journal article" date="2019" name="Int. J. Syst. Evol. Microbiol.">
        <title>The Global Catalogue of Microorganisms (GCM) 10K type strain sequencing project: providing services to taxonomists for standard genome sequencing and annotation.</title>
        <authorList>
            <consortium name="The Broad Institute Genomics Platform"/>
            <consortium name="The Broad Institute Genome Sequencing Center for Infectious Disease"/>
            <person name="Wu L."/>
            <person name="Ma J."/>
        </authorList>
    </citation>
    <scope>NUCLEOTIDE SEQUENCE [LARGE SCALE GENOMIC DNA]</scope>
    <source>
        <strain evidence="3">KCTC 33575</strain>
    </source>
</reference>
<dbReference type="InterPro" id="IPR016181">
    <property type="entry name" value="Acyl_CoA_acyltransferase"/>
</dbReference>
<name>A0ABW5WSE1_9STAP</name>
<dbReference type="Proteomes" id="UP001597519">
    <property type="component" value="Unassembled WGS sequence"/>
</dbReference>
<proteinExistence type="predicted"/>
<dbReference type="InterPro" id="IPR051531">
    <property type="entry name" value="N-acetyltransferase"/>
</dbReference>
<accession>A0ABW5WSE1</accession>
<dbReference type="GO" id="GO:0016746">
    <property type="term" value="F:acyltransferase activity"/>
    <property type="evidence" value="ECO:0007669"/>
    <property type="project" value="UniProtKB-KW"/>
</dbReference>
<evidence type="ECO:0000259" key="1">
    <source>
        <dbReference type="PROSITE" id="PS51186"/>
    </source>
</evidence>
<dbReference type="Pfam" id="PF13302">
    <property type="entry name" value="Acetyltransf_3"/>
    <property type="match status" value="1"/>
</dbReference>
<dbReference type="EMBL" id="JBHUOQ010000001">
    <property type="protein sequence ID" value="MFD2828908.1"/>
    <property type="molecule type" value="Genomic_DNA"/>
</dbReference>
<evidence type="ECO:0000313" key="3">
    <source>
        <dbReference type="Proteomes" id="UP001597519"/>
    </source>
</evidence>
<dbReference type="RefSeq" id="WP_377770428.1">
    <property type="nucleotide sequence ID" value="NZ_JBHUOQ010000001.1"/>
</dbReference>
<sequence>MIYFKTDRLIFRDWKDTDLELFINMNADKEVMKYFPDTLTQDESKDFLNRIKEEFVDRGYGLYAVELKESGEFIGYIGFHLSTFQADFTPCVEIGWRLRKEFWGKGYATEGALSCLEYGFNTLGFKDIYSFTAVINTPSENVMKRIGLSYIKHFNHPKVEKGLLVNHVLYHINGAAVDEYRKSMQSIY</sequence>
<gene>
    <name evidence="2" type="ORF">ACFSX4_00375</name>
</gene>
<dbReference type="PROSITE" id="PS51186">
    <property type="entry name" value="GNAT"/>
    <property type="match status" value="1"/>
</dbReference>
<feature type="domain" description="N-acetyltransferase" evidence="1">
    <location>
        <begin position="9"/>
        <end position="166"/>
    </location>
</feature>
<evidence type="ECO:0000313" key="2">
    <source>
        <dbReference type="EMBL" id="MFD2828908.1"/>
    </source>
</evidence>
<dbReference type="PANTHER" id="PTHR43792">
    <property type="entry name" value="GNAT FAMILY, PUTATIVE (AFU_ORTHOLOGUE AFUA_3G00765)-RELATED-RELATED"/>
    <property type="match status" value="1"/>
</dbReference>
<dbReference type="PANTHER" id="PTHR43792:SF1">
    <property type="entry name" value="N-ACETYLTRANSFERASE DOMAIN-CONTAINING PROTEIN"/>
    <property type="match status" value="1"/>
</dbReference>
<dbReference type="SUPFAM" id="SSF55729">
    <property type="entry name" value="Acyl-CoA N-acyltransferases (Nat)"/>
    <property type="match status" value="1"/>
</dbReference>
<keyword evidence="2" id="KW-0808">Transferase</keyword>
<protein>
    <submittedName>
        <fullName evidence="2">GNAT family N-acetyltransferase</fullName>
        <ecNumber evidence="2">2.3.-.-</ecNumber>
    </submittedName>
</protein>
<keyword evidence="3" id="KW-1185">Reference proteome</keyword>
<dbReference type="InterPro" id="IPR000182">
    <property type="entry name" value="GNAT_dom"/>
</dbReference>
<comment type="caution">
    <text evidence="2">The sequence shown here is derived from an EMBL/GenBank/DDBJ whole genome shotgun (WGS) entry which is preliminary data.</text>
</comment>
<dbReference type="Gene3D" id="3.40.630.30">
    <property type="match status" value="1"/>
</dbReference>
<keyword evidence="2" id="KW-0012">Acyltransferase</keyword>